<feature type="domain" description="Glycogen debranching enzyme bacterial and archaeal type N-terminal" evidence="3">
    <location>
        <begin position="15"/>
        <end position="227"/>
    </location>
</feature>
<evidence type="ECO:0000313" key="5">
    <source>
        <dbReference type="Proteomes" id="UP000609879"/>
    </source>
</evidence>
<gene>
    <name evidence="4" type="ORF">Ade02nite_44970</name>
</gene>
<feature type="domain" description="Glycogen debranching enzyme C-terminal" evidence="2">
    <location>
        <begin position="270"/>
        <end position="627"/>
    </location>
</feature>
<dbReference type="InterPro" id="IPR024742">
    <property type="entry name" value="Glycogen_debranch_N"/>
</dbReference>
<feature type="region of interest" description="Disordered" evidence="1">
    <location>
        <begin position="599"/>
        <end position="620"/>
    </location>
</feature>
<evidence type="ECO:0000259" key="2">
    <source>
        <dbReference type="Pfam" id="PF06202"/>
    </source>
</evidence>
<dbReference type="PANTHER" id="PTHR10569">
    <property type="entry name" value="GLYCOGEN DEBRANCHING ENZYME"/>
    <property type="match status" value="1"/>
</dbReference>
<evidence type="ECO:0000313" key="4">
    <source>
        <dbReference type="EMBL" id="GID75856.1"/>
    </source>
</evidence>
<dbReference type="Pfam" id="PF12439">
    <property type="entry name" value="GDE_N"/>
    <property type="match status" value="1"/>
</dbReference>
<dbReference type="InterPro" id="IPR008928">
    <property type="entry name" value="6-hairpin_glycosidase_sf"/>
</dbReference>
<keyword evidence="5" id="KW-1185">Reference proteome</keyword>
<reference evidence="4 5" key="1">
    <citation type="submission" date="2021-01" db="EMBL/GenBank/DDBJ databases">
        <title>Whole genome shotgun sequence of Actinoplanes deccanensis NBRC 13994.</title>
        <authorList>
            <person name="Komaki H."/>
            <person name="Tamura T."/>
        </authorList>
    </citation>
    <scope>NUCLEOTIDE SEQUENCE [LARGE SCALE GENOMIC DNA]</scope>
    <source>
        <strain evidence="4 5">NBRC 13994</strain>
    </source>
</reference>
<dbReference type="PANTHER" id="PTHR10569:SF2">
    <property type="entry name" value="GLYCOGEN DEBRANCHING ENZYME"/>
    <property type="match status" value="1"/>
</dbReference>
<dbReference type="Pfam" id="PF06202">
    <property type="entry name" value="GDE_C"/>
    <property type="match status" value="1"/>
</dbReference>
<dbReference type="InterPro" id="IPR032790">
    <property type="entry name" value="GDE_C"/>
</dbReference>
<dbReference type="SUPFAM" id="SSF48208">
    <property type="entry name" value="Six-hairpin glycosidases"/>
    <property type="match status" value="1"/>
</dbReference>
<accession>A0ABQ3Y7A0</accession>
<protein>
    <submittedName>
        <fullName evidence="4">Glycogen debranching protein</fullName>
    </submittedName>
</protein>
<proteinExistence type="predicted"/>
<dbReference type="Proteomes" id="UP000609879">
    <property type="component" value="Unassembled WGS sequence"/>
</dbReference>
<dbReference type="InterPro" id="IPR010401">
    <property type="entry name" value="AGL/Gdb1"/>
</dbReference>
<sequence>MPIIFGPHGCGSSTREWLVTDGTGGFATGTVPGLRTRRYHSILTVTDPGTATRHTALASLDLTVTLPSGAKVALHTHEWASGAVAPHGDLYLETFALLDGVPRWRWRIGDVVIERELAMRHGHPSVGVTHRVISASGPVGLAVAAMCTWRDAHGERHAAGPALRTEQTADGVIVERAYRIAGPGWQPGGEWHLGAYAREEAARGLPAVEDLWHVGTYFQRLNPGESMEISAWAGDLGLRPPPASAVVLDARARARELVTRAKADETLLLAADQFVVRTPDGPDVVAGYPWFGSYLGDTMTAYEGLFLDTGRADEGRELLLARTAKASGVWAEPDGPWAPRDSPDAPLWLVHAVDRHVRRTGDSDLAAELIEPLGRLLAQRLGGGGPLDLDPGDGLLRLGHAGSWMNGFTEDGPVTPRIGKPVEINALWVNALAAMAGLHVEAGLDDSSLRDRHARARESFLARFPAPEGWLYDVIEGPPSAYPLGAGSHHDDPTLRPNQLLAWSLPHAPMRGLPALEALRHIGASLLTPLGLRTLAPTEYGYQGTHRGDRDERDIAYHQGTVWPWLIGPYADACAAAGLPTDGLLTGLRAHLTEWGAGSVSETADGDPPHRATGSPFSARSVAELLRAEQRYEP</sequence>
<evidence type="ECO:0000259" key="3">
    <source>
        <dbReference type="Pfam" id="PF12439"/>
    </source>
</evidence>
<evidence type="ECO:0000256" key="1">
    <source>
        <dbReference type="SAM" id="MobiDB-lite"/>
    </source>
</evidence>
<dbReference type="InterPro" id="IPR012341">
    <property type="entry name" value="6hp_glycosidase-like_sf"/>
</dbReference>
<organism evidence="4 5">
    <name type="scientific">Paractinoplanes deccanensis</name>
    <dbReference type="NCBI Taxonomy" id="113561"/>
    <lineage>
        <taxon>Bacteria</taxon>
        <taxon>Bacillati</taxon>
        <taxon>Actinomycetota</taxon>
        <taxon>Actinomycetes</taxon>
        <taxon>Micromonosporales</taxon>
        <taxon>Micromonosporaceae</taxon>
        <taxon>Paractinoplanes</taxon>
    </lineage>
</organism>
<dbReference type="Gene3D" id="1.50.10.10">
    <property type="match status" value="1"/>
</dbReference>
<comment type="caution">
    <text evidence="4">The sequence shown here is derived from an EMBL/GenBank/DDBJ whole genome shotgun (WGS) entry which is preliminary data.</text>
</comment>
<name>A0ABQ3Y7A0_9ACTN</name>
<dbReference type="RefSeq" id="WP_203766969.1">
    <property type="nucleotide sequence ID" value="NZ_BAAABO010000046.1"/>
</dbReference>
<dbReference type="EMBL" id="BOMI01000084">
    <property type="protein sequence ID" value="GID75856.1"/>
    <property type="molecule type" value="Genomic_DNA"/>
</dbReference>